<keyword evidence="7 14" id="KW-1002">Plastid outer membrane</keyword>
<feature type="binding site" evidence="15">
    <location>
        <begin position="252"/>
        <end position="253"/>
    </location>
    <ligand>
        <name>GTP</name>
        <dbReference type="ChEBI" id="CHEBI:37565"/>
    </ligand>
</feature>
<comment type="similarity">
    <text evidence="13 14">Belongs to the TRAFAC class TrmE-Era-EngA-EngB-Septin-like GTPase superfamily. AIG1/Toc34/Toc159-like paraseptin GTPase family. TOC34 subfamily.</text>
</comment>
<dbReference type="Gene3D" id="3.40.50.300">
    <property type="entry name" value="P-loop containing nucleotide triphosphate hydrolases"/>
    <property type="match status" value="1"/>
</dbReference>
<dbReference type="PANTHER" id="PTHR10903">
    <property type="entry name" value="GTPASE, IMAP FAMILY MEMBER-RELATED"/>
    <property type="match status" value="1"/>
</dbReference>
<dbReference type="NCBIfam" id="TIGR00991">
    <property type="entry name" value="3a0901s02IAP34"/>
    <property type="match status" value="1"/>
</dbReference>
<dbReference type="GO" id="GO:0015450">
    <property type="term" value="F:protein-transporting ATPase activity"/>
    <property type="evidence" value="ECO:0007669"/>
    <property type="project" value="InterPro"/>
</dbReference>
<feature type="binding site" evidence="16">
    <location>
        <position position="94"/>
    </location>
    <ligand>
        <name>Mg(2+)</name>
        <dbReference type="ChEBI" id="CHEBI:18420"/>
    </ligand>
</feature>
<proteinExistence type="inferred from homology"/>
<comment type="caution">
    <text evidence="18">The sequence shown here is derived from an EMBL/GenBank/DDBJ whole genome shotgun (WGS) entry which is preliminary data.</text>
</comment>
<evidence type="ECO:0000313" key="18">
    <source>
        <dbReference type="EMBL" id="KAK7396067.1"/>
    </source>
</evidence>
<dbReference type="GO" id="GO:0005525">
    <property type="term" value="F:GTP binding"/>
    <property type="evidence" value="ECO:0007669"/>
    <property type="project" value="UniProtKB-UniRule"/>
</dbReference>
<evidence type="ECO:0000256" key="1">
    <source>
        <dbReference type="ARBA" id="ARBA00022448"/>
    </source>
</evidence>
<evidence type="ECO:0000256" key="2">
    <source>
        <dbReference type="ARBA" id="ARBA00022528"/>
    </source>
</evidence>
<reference evidence="18 19" key="1">
    <citation type="submission" date="2024-01" db="EMBL/GenBank/DDBJ databases">
        <title>The genomes of 5 underutilized Papilionoideae crops provide insights into root nodulation and disease resistanc.</title>
        <authorList>
            <person name="Jiang F."/>
        </authorList>
    </citation>
    <scope>NUCLEOTIDE SEQUENCE [LARGE SCALE GENOMIC DNA]</scope>
    <source>
        <strain evidence="18">DUOXIRENSHENG_FW03</strain>
        <tissue evidence="18">Leaves</tissue>
    </source>
</reference>
<dbReference type="GO" id="GO:0042802">
    <property type="term" value="F:identical protein binding"/>
    <property type="evidence" value="ECO:0007669"/>
    <property type="project" value="UniProtKB-ARBA"/>
</dbReference>
<keyword evidence="19" id="KW-1185">Reference proteome</keyword>
<keyword evidence="5 14" id="KW-0547">Nucleotide-binding</keyword>
<evidence type="ECO:0000256" key="8">
    <source>
        <dbReference type="ARBA" id="ARBA00022927"/>
    </source>
</evidence>
<evidence type="ECO:0000256" key="5">
    <source>
        <dbReference type="ARBA" id="ARBA00022741"/>
    </source>
</evidence>
<keyword evidence="1 14" id="KW-0813">Transport</keyword>
<evidence type="ECO:0000256" key="10">
    <source>
        <dbReference type="ARBA" id="ARBA00023134"/>
    </source>
</evidence>
<sequence length="356" mass="39962">MMKKLKAKEEENLKFEKLNSPIVEDGSCCYQKLHFSDKEEHLSMASQIIREWSGINTFAPATQTKLFELLGKLKQENVNSLTILVMGKGGVGKSSTVNSIIGERVVSISPFQSEGPRPVMVSRSRAGFTLNIIDTPGLIEGGYINDMALDIIKRFLLNKTIDVLLYVDRLDVYRVDNLDKLVSKAITDSFGKEIWNKAIVALTHAQFSPPDGLPYDEFFSQRSEALLKVLRSGARIKKEASQAGSIPVVLVENSGRCNKNDSDEKVLPNGTAWIPRLVQTITEIALNKSVSIHVDKNLIEGTNPNQRGKLWIPLVFALQYFLIMKPIKGLIESDIANERKPAWERRDAAFRKRDLY</sequence>
<keyword evidence="8 14" id="KW-0653">Protein transport</keyword>
<keyword evidence="3 14" id="KW-0934">Plastid</keyword>
<evidence type="ECO:0000256" key="4">
    <source>
        <dbReference type="ARBA" id="ARBA00022692"/>
    </source>
</evidence>
<feature type="binding site" evidence="16">
    <location>
        <position position="112"/>
    </location>
    <ligand>
        <name>Mg(2+)</name>
        <dbReference type="ChEBI" id="CHEBI:18420"/>
    </ligand>
</feature>
<comment type="subunit">
    <text evidence="14">Homodimer.</text>
</comment>
<dbReference type="GO" id="GO:0006886">
    <property type="term" value="P:intracellular protein transport"/>
    <property type="evidence" value="ECO:0007669"/>
    <property type="project" value="UniProtKB-UniRule"/>
</dbReference>
<feature type="binding site" evidence="15">
    <location>
        <begin position="90"/>
        <end position="95"/>
    </location>
    <ligand>
        <name>GTP</name>
        <dbReference type="ChEBI" id="CHEBI:37565"/>
    </ligand>
</feature>
<keyword evidence="16" id="KW-0479">Metal-binding</keyword>
<dbReference type="GO" id="GO:0009707">
    <property type="term" value="C:chloroplast outer membrane"/>
    <property type="evidence" value="ECO:0007669"/>
    <property type="project" value="UniProtKB-SubCell"/>
</dbReference>
<keyword evidence="16" id="KW-0460">Magnesium</keyword>
<dbReference type="CDD" id="cd01853">
    <property type="entry name" value="Toc34_like"/>
    <property type="match status" value="1"/>
</dbReference>
<dbReference type="EC" id="3.6.5.-" evidence="14"/>
<feature type="binding site" evidence="15">
    <location>
        <begin position="109"/>
        <end position="114"/>
    </location>
    <ligand>
        <name>GTP</name>
        <dbReference type="ChEBI" id="CHEBI:37565"/>
    </ligand>
</feature>
<evidence type="ECO:0000256" key="15">
    <source>
        <dbReference type="PIRSR" id="PIRSR038134-1"/>
    </source>
</evidence>
<evidence type="ECO:0000256" key="3">
    <source>
        <dbReference type="ARBA" id="ARBA00022640"/>
    </source>
</evidence>
<dbReference type="InterPro" id="IPR027417">
    <property type="entry name" value="P-loop_NTPase"/>
</dbReference>
<dbReference type="GO" id="GO:0016787">
    <property type="term" value="F:hydrolase activity"/>
    <property type="evidence" value="ECO:0007669"/>
    <property type="project" value="UniProtKB-KW"/>
</dbReference>
<evidence type="ECO:0000256" key="7">
    <source>
        <dbReference type="ARBA" id="ARBA00022805"/>
    </source>
</evidence>
<dbReference type="Pfam" id="PF04548">
    <property type="entry name" value="AIG1"/>
    <property type="match status" value="1"/>
</dbReference>
<keyword evidence="10 14" id="KW-0342">GTP-binding</keyword>
<dbReference type="PIRSF" id="PIRSF038134">
    <property type="entry name" value="Toc34"/>
    <property type="match status" value="1"/>
</dbReference>
<organism evidence="18 19">
    <name type="scientific">Psophocarpus tetragonolobus</name>
    <name type="common">Winged bean</name>
    <name type="synonym">Dolichos tetragonolobus</name>
    <dbReference type="NCBI Taxonomy" id="3891"/>
    <lineage>
        <taxon>Eukaryota</taxon>
        <taxon>Viridiplantae</taxon>
        <taxon>Streptophyta</taxon>
        <taxon>Embryophyta</taxon>
        <taxon>Tracheophyta</taxon>
        <taxon>Spermatophyta</taxon>
        <taxon>Magnoliopsida</taxon>
        <taxon>eudicotyledons</taxon>
        <taxon>Gunneridae</taxon>
        <taxon>Pentapetalae</taxon>
        <taxon>rosids</taxon>
        <taxon>fabids</taxon>
        <taxon>Fabales</taxon>
        <taxon>Fabaceae</taxon>
        <taxon>Papilionoideae</taxon>
        <taxon>50 kb inversion clade</taxon>
        <taxon>NPAAA clade</taxon>
        <taxon>indigoferoid/millettioid clade</taxon>
        <taxon>Phaseoleae</taxon>
        <taxon>Psophocarpus</taxon>
    </lineage>
</organism>
<gene>
    <name evidence="18" type="ORF">VNO78_16809</name>
</gene>
<dbReference type="AlphaFoldDB" id="A0AAN9SH94"/>
<evidence type="ECO:0000256" key="14">
    <source>
        <dbReference type="PIRNR" id="PIRNR038134"/>
    </source>
</evidence>
<dbReference type="InterPro" id="IPR005688">
    <property type="entry name" value="Toc34"/>
</dbReference>
<evidence type="ECO:0000256" key="13">
    <source>
        <dbReference type="ARBA" id="ARBA00060807"/>
    </source>
</evidence>
<evidence type="ECO:0000256" key="6">
    <source>
        <dbReference type="ARBA" id="ARBA00022801"/>
    </source>
</evidence>
<dbReference type="SUPFAM" id="SSF52540">
    <property type="entry name" value="P-loop containing nucleoside triphosphate hydrolases"/>
    <property type="match status" value="1"/>
</dbReference>
<feature type="binding site" evidence="15">
    <location>
        <position position="204"/>
    </location>
    <ligand>
        <name>GTP</name>
        <dbReference type="ChEBI" id="CHEBI:37565"/>
    </ligand>
</feature>
<keyword evidence="6 14" id="KW-0378">Hydrolase</keyword>
<dbReference type="PANTHER" id="PTHR10903:SF149">
    <property type="entry name" value="TRANSLOCASE OF CHLOROPLAST 33, CHLOROPLASTIC"/>
    <property type="match status" value="1"/>
</dbReference>
<dbReference type="GO" id="GO:0046872">
    <property type="term" value="F:metal ion binding"/>
    <property type="evidence" value="ECO:0007669"/>
    <property type="project" value="UniProtKB-KW"/>
</dbReference>
<feature type="domain" description="AIG1-type G" evidence="17">
    <location>
        <begin position="78"/>
        <end position="302"/>
    </location>
</feature>
<comment type="subcellular location">
    <subcellularLocation>
        <location evidence="12 14">Plastid</location>
        <location evidence="12 14">Chloroplast outer membrane</location>
    </subcellularLocation>
</comment>
<evidence type="ECO:0000256" key="16">
    <source>
        <dbReference type="PIRSR" id="PIRSR038134-2"/>
    </source>
</evidence>
<dbReference type="InterPro" id="IPR006703">
    <property type="entry name" value="G_AIG1"/>
</dbReference>
<keyword evidence="9" id="KW-1133">Transmembrane helix</keyword>
<evidence type="ECO:0000256" key="9">
    <source>
        <dbReference type="ARBA" id="ARBA00022989"/>
    </source>
</evidence>
<evidence type="ECO:0000256" key="12">
    <source>
        <dbReference type="ARBA" id="ARBA00024013"/>
    </source>
</evidence>
<dbReference type="PROSITE" id="PS51720">
    <property type="entry name" value="G_AIG1"/>
    <property type="match status" value="1"/>
</dbReference>
<accession>A0AAN9SH94</accession>
<comment type="function">
    <text evidence="14">GTPase involved in protein precursor import into chloroplasts. Seems to recognize chloroplast-destined precursor proteins and regulate their presentation to the translocation channel through GTP hydrolysis.</text>
</comment>
<name>A0AAN9SH94_PSOTE</name>
<keyword evidence="4 14" id="KW-0812">Transmembrane</keyword>
<protein>
    <recommendedName>
        <fullName evidence="14">Translocase of chloroplast</fullName>
        <ecNumber evidence="14">3.6.5.-</ecNumber>
    </recommendedName>
</protein>
<keyword evidence="11 14" id="KW-0472">Membrane</keyword>
<dbReference type="EMBL" id="JAYMYS010000004">
    <property type="protein sequence ID" value="KAK7396067.1"/>
    <property type="molecule type" value="Genomic_DNA"/>
</dbReference>
<evidence type="ECO:0000259" key="17">
    <source>
        <dbReference type="PROSITE" id="PS51720"/>
    </source>
</evidence>
<evidence type="ECO:0000256" key="11">
    <source>
        <dbReference type="ARBA" id="ARBA00023136"/>
    </source>
</evidence>
<dbReference type="Proteomes" id="UP001386955">
    <property type="component" value="Unassembled WGS sequence"/>
</dbReference>
<evidence type="ECO:0000313" key="19">
    <source>
        <dbReference type="Proteomes" id="UP001386955"/>
    </source>
</evidence>
<dbReference type="FunFam" id="3.40.50.300:FF:001070">
    <property type="entry name" value="Translocase of chloroplast"/>
    <property type="match status" value="1"/>
</dbReference>
<dbReference type="InterPro" id="IPR045058">
    <property type="entry name" value="GIMA/IAN/Toc"/>
</dbReference>
<keyword evidence="2 14" id="KW-0150">Chloroplast</keyword>